<dbReference type="PANTHER" id="PTHR47447:SF24">
    <property type="entry name" value="PENTATRICOPEPTIDE REPEAT-CONTAINING PROTEIN"/>
    <property type="match status" value="1"/>
</dbReference>
<dbReference type="AlphaFoldDB" id="A0A485LQ98"/>
<name>A0A485LQ98_9STRA</name>
<proteinExistence type="predicted"/>
<dbReference type="InterPro" id="IPR011990">
    <property type="entry name" value="TPR-like_helical_dom_sf"/>
</dbReference>
<keyword evidence="1" id="KW-0677">Repeat</keyword>
<accession>A0A485LQ98</accession>
<evidence type="ECO:0000313" key="5">
    <source>
        <dbReference type="Proteomes" id="UP000332933"/>
    </source>
</evidence>
<reference evidence="4 5" key="1">
    <citation type="submission" date="2019-03" db="EMBL/GenBank/DDBJ databases">
        <authorList>
            <person name="Gaulin E."/>
            <person name="Dumas B."/>
        </authorList>
    </citation>
    <scope>NUCLEOTIDE SEQUENCE [LARGE SCALE GENOMIC DNA]</scope>
    <source>
        <strain evidence="4">CBS 568.67</strain>
    </source>
</reference>
<dbReference type="PANTHER" id="PTHR47447">
    <property type="entry name" value="OS03G0856100 PROTEIN"/>
    <property type="match status" value="1"/>
</dbReference>
<evidence type="ECO:0000313" key="4">
    <source>
        <dbReference type="EMBL" id="VFU01054.1"/>
    </source>
</evidence>
<organism evidence="4 5">
    <name type="scientific">Aphanomyces stellatus</name>
    <dbReference type="NCBI Taxonomy" id="120398"/>
    <lineage>
        <taxon>Eukaryota</taxon>
        <taxon>Sar</taxon>
        <taxon>Stramenopiles</taxon>
        <taxon>Oomycota</taxon>
        <taxon>Saprolegniomycetes</taxon>
        <taxon>Saprolegniales</taxon>
        <taxon>Verrucalvaceae</taxon>
        <taxon>Aphanomyces</taxon>
    </lineage>
</organism>
<dbReference type="EMBL" id="CAADRA010007416">
    <property type="protein sequence ID" value="VFU01054.1"/>
    <property type="molecule type" value="Genomic_DNA"/>
</dbReference>
<evidence type="ECO:0000313" key="3">
    <source>
        <dbReference type="EMBL" id="KAF0683557.1"/>
    </source>
</evidence>
<dbReference type="EMBL" id="VJMH01007390">
    <property type="protein sequence ID" value="KAF0683557.1"/>
    <property type="molecule type" value="Genomic_DNA"/>
</dbReference>
<dbReference type="Gene3D" id="1.25.40.10">
    <property type="entry name" value="Tetratricopeptide repeat domain"/>
    <property type="match status" value="3"/>
</dbReference>
<gene>
    <name evidence="4" type="primary">Aste57867_24414</name>
    <name evidence="3" type="ORF">As57867_024338</name>
    <name evidence="4" type="ORF">ASTE57867_24414</name>
</gene>
<evidence type="ECO:0000256" key="1">
    <source>
        <dbReference type="ARBA" id="ARBA00022737"/>
    </source>
</evidence>
<dbReference type="OrthoDB" id="185373at2759"/>
<dbReference type="Proteomes" id="UP000332933">
    <property type="component" value="Unassembled WGS sequence"/>
</dbReference>
<sequence length="959" mass="105393">MAMLQQSRARLLRRLSQQMRVPRASMQRRSGHATSFLADQALQRQWHVRGDSHHHTRAFSSCGSKKPKVPVDSGAPKPIPEEAFYFEEFKAFLALDDPSEIAKADGRRMLDDVLTNMLVPEILGIQATTLTLVAQKIQDTALVLRVYRALRETGIQPSPLTLHITAETCAASPDDVAAWETALDVVEQMHGAVHLMPVSQEIYEHAIETCAAATQWIVAFRLLGDMQRFARVPSAASWTAVVGACLAAGEVTAAVTVVKNLERSADAVDFDADVLMEELLLTAVTHHQSAFALALLETMYNQWQEETARHHGGGRRSWFAHAHETPLELETLTYTQRLDVVDLLAADQHWLGLDQWLPSLGFRDYVRPAGTWKTSKSYMQLAMHIHAFLATHATPSAAVSNALMLGFGRHKMRDDALALLQRHPCPDATSYYGAITACGDDADAAMRLVEAYTQTSGAAPTTINDDPPPSRHPKLRHTHVDVTNAALTSLNKACRAADMLALARQLAPAQAKNSRTLAAVVHAHRALGDWLAVIDGFKEIKMLGLACTGYVYGDAIRAYAHIDQVAQALWLYHHVEAAEPEMKHHAAVVAAVWTACSLSDDPAHVTTAMELFRALSDDDVHDVLHVDGALALLLTIRNAETAYLRKTLLEEVWPVLLATPRLFMAADGTSHSTVLDHALHMAVHDHDVALAEDLVTDADDAHVVYGTATYTHFLRLYSQPPVGRDGAVDWRAPPAHPNRFLYWWDAMQGASVVPNEHTVTALLAAIRRGLPLPLSTHEILDLMETAWHVRLSTTHCEFLFAIYGASETGAAAADATDLLRRMHDHHVDHSGESMAAALACLATAPAQWPQTLVDAANRDVSVAEKLVLAAETSADVVFLLDEKLNLPLTRRALRHALTSCEHDASAANMRRICEYLEDQGGDVAALSGTVKVNVKRMLERWSERAVDEPWRTTLFQGSV</sequence>
<feature type="region of interest" description="Disordered" evidence="2">
    <location>
        <begin position="53"/>
        <end position="74"/>
    </location>
</feature>
<reference evidence="3" key="2">
    <citation type="submission" date="2019-06" db="EMBL/GenBank/DDBJ databases">
        <title>Genomics analysis of Aphanomyces spp. identifies a new class of oomycete effector associated with host adaptation.</title>
        <authorList>
            <person name="Gaulin E."/>
        </authorList>
    </citation>
    <scope>NUCLEOTIDE SEQUENCE</scope>
    <source>
        <strain evidence="3">CBS 578.67</strain>
    </source>
</reference>
<protein>
    <submittedName>
        <fullName evidence="4">Aste57867_24414 protein</fullName>
    </submittedName>
</protein>
<keyword evidence="5" id="KW-1185">Reference proteome</keyword>
<evidence type="ECO:0000256" key="2">
    <source>
        <dbReference type="SAM" id="MobiDB-lite"/>
    </source>
</evidence>